<keyword evidence="2" id="KW-1185">Reference proteome</keyword>
<dbReference type="EMBL" id="JAMKOV010000010">
    <property type="protein sequence ID" value="KAI8037709.1"/>
    <property type="molecule type" value="Genomic_DNA"/>
</dbReference>
<dbReference type="AlphaFoldDB" id="A0A9P9YJD4"/>
<dbReference type="Proteomes" id="UP001059596">
    <property type="component" value="Unassembled WGS sequence"/>
</dbReference>
<evidence type="ECO:0000313" key="1">
    <source>
        <dbReference type="EMBL" id="KAI8037709.1"/>
    </source>
</evidence>
<accession>A0A9P9YJD4</accession>
<sequence length="46" mass="5018">MVFRSKWLSQVCGTASCSPVTLAGEEEKLVGNLLSVHITQLDRDVV</sequence>
<dbReference type="PROSITE" id="PS51257">
    <property type="entry name" value="PROKAR_LIPOPROTEIN"/>
    <property type="match status" value="1"/>
</dbReference>
<reference evidence="1" key="1">
    <citation type="journal article" date="2023" name="Genome Biol. Evol.">
        <title>Long-read-based Genome Assembly of Drosophila gunungcola Reveals Fewer Chemosensory Genes in Flower-breeding Species.</title>
        <authorList>
            <person name="Negi A."/>
            <person name="Liao B.Y."/>
            <person name="Yeh S.D."/>
        </authorList>
    </citation>
    <scope>NUCLEOTIDE SEQUENCE</scope>
    <source>
        <strain evidence="1">Sukarami</strain>
    </source>
</reference>
<organism evidence="1 2">
    <name type="scientific">Drosophila gunungcola</name>
    <name type="common">fruit fly</name>
    <dbReference type="NCBI Taxonomy" id="103775"/>
    <lineage>
        <taxon>Eukaryota</taxon>
        <taxon>Metazoa</taxon>
        <taxon>Ecdysozoa</taxon>
        <taxon>Arthropoda</taxon>
        <taxon>Hexapoda</taxon>
        <taxon>Insecta</taxon>
        <taxon>Pterygota</taxon>
        <taxon>Neoptera</taxon>
        <taxon>Endopterygota</taxon>
        <taxon>Diptera</taxon>
        <taxon>Brachycera</taxon>
        <taxon>Muscomorpha</taxon>
        <taxon>Ephydroidea</taxon>
        <taxon>Drosophilidae</taxon>
        <taxon>Drosophila</taxon>
        <taxon>Sophophora</taxon>
    </lineage>
</organism>
<evidence type="ECO:0000313" key="2">
    <source>
        <dbReference type="Proteomes" id="UP001059596"/>
    </source>
</evidence>
<gene>
    <name evidence="1" type="ORF">M5D96_009209</name>
</gene>
<protein>
    <submittedName>
        <fullName evidence="1">Uncharacterized protein</fullName>
    </submittedName>
</protein>
<comment type="caution">
    <text evidence="1">The sequence shown here is derived from an EMBL/GenBank/DDBJ whole genome shotgun (WGS) entry which is preliminary data.</text>
</comment>
<proteinExistence type="predicted"/>
<name>A0A9P9YJD4_9MUSC</name>